<keyword evidence="2" id="KW-1185">Reference proteome</keyword>
<dbReference type="OrthoDB" id="10551837at2759"/>
<dbReference type="Proteomes" id="UP000077315">
    <property type="component" value="Unassembled WGS sequence"/>
</dbReference>
<proteinExistence type="predicted"/>
<accession>A0A167PSU6</accession>
<dbReference type="RefSeq" id="XP_018296517.1">
    <property type="nucleotide sequence ID" value="XM_018434836.1"/>
</dbReference>
<dbReference type="InParanoid" id="A0A167PSU6"/>
<dbReference type="AlphaFoldDB" id="A0A167PSU6"/>
<sequence length="442" mass="50929">MDSASIPSRDPSNHHLFSSGEQRIISNEGYESIMLFPKNNFMVKDIILKGRNNNINETSSTSTTITAPTISIKYAFVYGSTLHGNWVYDTLSHEVDDGLTVRMNTYLDKYALKEPVLIFDESSVKECNIPLISSTALANSLRVHEEVVKHLSTDFYITQSQNIVLNIGLQFGDNDGYTFMANQELCLYFQEAADLLESYLKQFPRLAFFVQKLIFSVPRTLSKLYMIGLIQKDIIRREVQRLSKMQLTLKINEKAIERTKKINSEVSLETVVYNIPQSAIVSLKKFKEIHGTKELMIGDRCVCVDRREKNIFLFGKKGTVVGMRNTKKVRVKFDEDLFKASIQSQRLHFAGYKRKITPMQSLYKSSPMGCKCIKYLAMFYRELNVTKKKDCYGRFISYNHSKMDHFSFLYLNMFLALSGRLLAENWPLFLTPIQVVIFIKPI</sequence>
<evidence type="ECO:0000313" key="2">
    <source>
        <dbReference type="Proteomes" id="UP000077315"/>
    </source>
</evidence>
<reference evidence="2" key="1">
    <citation type="submission" date="2015-06" db="EMBL/GenBank/DDBJ databases">
        <title>Expansion of signal transduction pathways in fungi by whole-genome duplication.</title>
        <authorList>
            <consortium name="DOE Joint Genome Institute"/>
            <person name="Corrochano L.M."/>
            <person name="Kuo A."/>
            <person name="Marcet-Houben M."/>
            <person name="Polaino S."/>
            <person name="Salamov A."/>
            <person name="Villalobos J.M."/>
            <person name="Alvarez M.I."/>
            <person name="Avalos J."/>
            <person name="Benito E.P."/>
            <person name="Benoit I."/>
            <person name="Burger G."/>
            <person name="Camino L.P."/>
            <person name="Canovas D."/>
            <person name="Cerda-Olmedo E."/>
            <person name="Cheng J.-F."/>
            <person name="Dominguez A."/>
            <person name="Elias M."/>
            <person name="Eslava A.P."/>
            <person name="Glaser F."/>
            <person name="Grimwood J."/>
            <person name="Gutierrez G."/>
            <person name="Heitman J."/>
            <person name="Henrissat B."/>
            <person name="Iturriaga E.A."/>
            <person name="Lang B.F."/>
            <person name="Lavin J.L."/>
            <person name="Lee S."/>
            <person name="Li W."/>
            <person name="Lindquist E."/>
            <person name="Lopez-Garcia S."/>
            <person name="Luque E.M."/>
            <person name="Marcos A.T."/>
            <person name="Martin J."/>
            <person name="McCluskey K."/>
            <person name="Medina H.R."/>
            <person name="Miralles-Duran A."/>
            <person name="Miyazaki A."/>
            <person name="Munoz-Torres E."/>
            <person name="Oguiza J.A."/>
            <person name="Ohm R."/>
            <person name="Olmedo M."/>
            <person name="Orejas M."/>
            <person name="Ortiz-Castellanos L."/>
            <person name="Pisabarro A.G."/>
            <person name="Rodriguez-Romero J."/>
            <person name="Ruiz-Herrera J."/>
            <person name="Ruiz-Vazquez R."/>
            <person name="Sanz C."/>
            <person name="Schackwitz W."/>
            <person name="Schmutz J."/>
            <person name="Shahriari M."/>
            <person name="Shelest E."/>
            <person name="Silva-Franco F."/>
            <person name="Soanes D."/>
            <person name="Syed K."/>
            <person name="Tagua V.G."/>
            <person name="Talbot N.J."/>
            <person name="Thon M."/>
            <person name="De vries R.P."/>
            <person name="Wiebenga A."/>
            <person name="Yadav J.S."/>
            <person name="Braun E.L."/>
            <person name="Baker S."/>
            <person name="Garre V."/>
            <person name="Horwitz B."/>
            <person name="Torres-Martinez S."/>
            <person name="Idnurm A."/>
            <person name="Herrera-Estrella A."/>
            <person name="Gabaldon T."/>
            <person name="Grigoriev I.V."/>
        </authorList>
    </citation>
    <scope>NUCLEOTIDE SEQUENCE [LARGE SCALE GENOMIC DNA]</scope>
    <source>
        <strain evidence="2">NRRL 1555(-)</strain>
    </source>
</reference>
<evidence type="ECO:0000313" key="1">
    <source>
        <dbReference type="EMBL" id="OAD78477.1"/>
    </source>
</evidence>
<dbReference type="GeneID" id="28995742"/>
<protein>
    <submittedName>
        <fullName evidence="1">Uncharacterized protein</fullName>
    </submittedName>
</protein>
<dbReference type="VEuPathDB" id="FungiDB:PHYBLDRAFT_163583"/>
<name>A0A167PSU6_PHYB8</name>
<dbReference type="EMBL" id="KV440973">
    <property type="protein sequence ID" value="OAD78477.1"/>
    <property type="molecule type" value="Genomic_DNA"/>
</dbReference>
<gene>
    <name evidence="1" type="ORF">PHYBLDRAFT_163583</name>
</gene>
<organism evidence="1 2">
    <name type="scientific">Phycomyces blakesleeanus (strain ATCC 8743b / DSM 1359 / FGSC 10004 / NBRC 33097 / NRRL 1555)</name>
    <dbReference type="NCBI Taxonomy" id="763407"/>
    <lineage>
        <taxon>Eukaryota</taxon>
        <taxon>Fungi</taxon>
        <taxon>Fungi incertae sedis</taxon>
        <taxon>Mucoromycota</taxon>
        <taxon>Mucoromycotina</taxon>
        <taxon>Mucoromycetes</taxon>
        <taxon>Mucorales</taxon>
        <taxon>Phycomycetaceae</taxon>
        <taxon>Phycomyces</taxon>
    </lineage>
</organism>